<protein>
    <recommendedName>
        <fullName evidence="4">Arylsulfotransferase (Asst)</fullName>
    </recommendedName>
</protein>
<dbReference type="AlphaFoldDB" id="M0MQE9"/>
<sequence>MRSLSRQRLGAVLILLAVVGVVGSFAVSAATTPGAGAGSANDSTTDRGRTLVGMQAEGRVAMLDANGDPLWRIGSDNVDYFDVTMLDNGSVLAGFVAEGQQSCGPYESPCSRTGFRLIEPGPEPTVANEWSFPVRTKLNSEVHDVEKLPSGEYLLTDMEYERILTVAENGTITWQWNASQHYDAPPDVTTTDWLHINDVDRVGDGRYMVSVRNANQLLVIERGEGVVDVINEDREQGNDANCKRNNGLADYSNDSGGDVRCGDPEVMDHQHNPQSLDSGAVLVADSENDRVIELHENEGEWDVSWGVDTSNGVRYDWPRDADRLPNGNTLITDSRNNRVVEVTPNGTTVWSADTGIWPYEAERLPYGELINDDRTSRLNGSGDTPGRSTGSALPLVDRAYAGLSFVVSLPTWFQPWHIGVIAGAVILTLVGGVLIVSGRWNR</sequence>
<evidence type="ECO:0000313" key="2">
    <source>
        <dbReference type="EMBL" id="EMA47543.1"/>
    </source>
</evidence>
<dbReference type="InterPro" id="IPR039535">
    <property type="entry name" value="ASST-like"/>
</dbReference>
<dbReference type="InterPro" id="IPR053143">
    <property type="entry name" value="Arylsulfate_ST"/>
</dbReference>
<dbReference type="Gene3D" id="2.120.10.30">
    <property type="entry name" value="TolB, C-terminal domain"/>
    <property type="match status" value="1"/>
</dbReference>
<dbReference type="InterPro" id="IPR011042">
    <property type="entry name" value="6-blade_b-propeller_TolB-like"/>
</dbReference>
<evidence type="ECO:0000256" key="1">
    <source>
        <dbReference type="SAM" id="Phobius"/>
    </source>
</evidence>
<organism evidence="2 3">
    <name type="scientific">Halococcus saccharolyticus DSM 5350</name>
    <dbReference type="NCBI Taxonomy" id="1227455"/>
    <lineage>
        <taxon>Archaea</taxon>
        <taxon>Methanobacteriati</taxon>
        <taxon>Methanobacteriota</taxon>
        <taxon>Stenosarchaea group</taxon>
        <taxon>Halobacteria</taxon>
        <taxon>Halobacteriales</taxon>
        <taxon>Halococcaceae</taxon>
        <taxon>Halococcus</taxon>
    </lineage>
</organism>
<dbReference type="Pfam" id="PF14269">
    <property type="entry name" value="Arylsulfotran_2"/>
    <property type="match status" value="1"/>
</dbReference>
<dbReference type="EMBL" id="AOMD01000004">
    <property type="protein sequence ID" value="EMA47543.1"/>
    <property type="molecule type" value="Genomic_DNA"/>
</dbReference>
<gene>
    <name evidence="2" type="ORF">C449_01216</name>
</gene>
<dbReference type="STRING" id="1227455.C449_01216"/>
<dbReference type="Proteomes" id="UP000011669">
    <property type="component" value="Unassembled WGS sequence"/>
</dbReference>
<dbReference type="PATRIC" id="fig|1227455.4.peg.251"/>
<reference evidence="2 3" key="1">
    <citation type="journal article" date="2014" name="PLoS Genet.">
        <title>Phylogenetically driven sequencing of extremely halophilic archaea reveals strategies for static and dynamic osmo-response.</title>
        <authorList>
            <person name="Becker E.A."/>
            <person name="Seitzer P.M."/>
            <person name="Tritt A."/>
            <person name="Larsen D."/>
            <person name="Krusor M."/>
            <person name="Yao A.I."/>
            <person name="Wu D."/>
            <person name="Madern D."/>
            <person name="Eisen J.A."/>
            <person name="Darling A.E."/>
            <person name="Facciotti M.T."/>
        </authorList>
    </citation>
    <scope>NUCLEOTIDE SEQUENCE [LARGE SCALE GENOMIC DNA]</scope>
    <source>
        <strain evidence="2 3">DSM 5350</strain>
    </source>
</reference>
<keyword evidence="1" id="KW-0472">Membrane</keyword>
<name>M0MQE9_9EURY</name>
<dbReference type="RefSeq" id="WP_006076048.1">
    <property type="nucleotide sequence ID" value="NZ_AOMD01000004.1"/>
</dbReference>
<comment type="caution">
    <text evidence="2">The sequence shown here is derived from an EMBL/GenBank/DDBJ whole genome shotgun (WGS) entry which is preliminary data.</text>
</comment>
<dbReference type="PANTHER" id="PTHR35340">
    <property type="entry name" value="PQQ ENZYME REPEAT PROTEIN-RELATED"/>
    <property type="match status" value="1"/>
</dbReference>
<evidence type="ECO:0000313" key="3">
    <source>
        <dbReference type="Proteomes" id="UP000011669"/>
    </source>
</evidence>
<proteinExistence type="predicted"/>
<dbReference type="SUPFAM" id="SSF101898">
    <property type="entry name" value="NHL repeat"/>
    <property type="match status" value="1"/>
</dbReference>
<dbReference type="PANTHER" id="PTHR35340:SF5">
    <property type="entry name" value="ASST-DOMAIN-CONTAINING PROTEIN"/>
    <property type="match status" value="1"/>
</dbReference>
<keyword evidence="1" id="KW-1133">Transmembrane helix</keyword>
<accession>M0MQE9</accession>
<keyword evidence="1" id="KW-0812">Transmembrane</keyword>
<evidence type="ECO:0008006" key="4">
    <source>
        <dbReference type="Google" id="ProtNLM"/>
    </source>
</evidence>
<keyword evidence="3" id="KW-1185">Reference proteome</keyword>
<dbReference type="InParanoid" id="M0MQE9"/>
<feature type="transmembrane region" description="Helical" evidence="1">
    <location>
        <begin position="416"/>
        <end position="436"/>
    </location>
</feature>
<dbReference type="OrthoDB" id="306371at2157"/>